<evidence type="ECO:0000256" key="1">
    <source>
        <dbReference type="SAM" id="MobiDB-lite"/>
    </source>
</evidence>
<dbReference type="PANTHER" id="PTHR33144">
    <property type="entry name" value="OS10G0409366 PROTEIN-RELATED"/>
    <property type="match status" value="1"/>
</dbReference>
<feature type="compositionally biased region" description="Low complexity" evidence="1">
    <location>
        <begin position="147"/>
        <end position="162"/>
    </location>
</feature>
<evidence type="ECO:0000313" key="3">
    <source>
        <dbReference type="RefSeq" id="XP_009792633.1"/>
    </source>
</evidence>
<gene>
    <name evidence="3" type="primary">LOC104239649</name>
</gene>
<dbReference type="Pfam" id="PF03004">
    <property type="entry name" value="Transposase_24"/>
    <property type="match status" value="1"/>
</dbReference>
<feature type="compositionally biased region" description="Basic and acidic residues" evidence="1">
    <location>
        <begin position="58"/>
        <end position="67"/>
    </location>
</feature>
<feature type="compositionally biased region" description="Basic residues" evidence="1">
    <location>
        <begin position="68"/>
        <end position="84"/>
    </location>
</feature>
<dbReference type="Proteomes" id="UP000189701">
    <property type="component" value="Unplaced"/>
</dbReference>
<dbReference type="InterPro" id="IPR004252">
    <property type="entry name" value="Probable_transposase_24"/>
</dbReference>
<keyword evidence="2" id="KW-1185">Reference proteome</keyword>
<name>A0A1U7XP08_NICSY</name>
<organism evidence="2 3">
    <name type="scientific">Nicotiana sylvestris</name>
    <name type="common">Wood tobacco</name>
    <name type="synonym">South American tobacco</name>
    <dbReference type="NCBI Taxonomy" id="4096"/>
    <lineage>
        <taxon>Eukaryota</taxon>
        <taxon>Viridiplantae</taxon>
        <taxon>Streptophyta</taxon>
        <taxon>Embryophyta</taxon>
        <taxon>Tracheophyta</taxon>
        <taxon>Spermatophyta</taxon>
        <taxon>Magnoliopsida</taxon>
        <taxon>eudicotyledons</taxon>
        <taxon>Gunneridae</taxon>
        <taxon>Pentapetalae</taxon>
        <taxon>asterids</taxon>
        <taxon>lamiids</taxon>
        <taxon>Solanales</taxon>
        <taxon>Solanaceae</taxon>
        <taxon>Nicotianoideae</taxon>
        <taxon>Nicotianeae</taxon>
        <taxon>Nicotiana</taxon>
    </lineage>
</organism>
<dbReference type="AlphaFoldDB" id="A0A1U7XP08"/>
<feature type="compositionally biased region" description="Low complexity" evidence="1">
    <location>
        <begin position="114"/>
        <end position="126"/>
    </location>
</feature>
<evidence type="ECO:0000313" key="2">
    <source>
        <dbReference type="Proteomes" id="UP000189701"/>
    </source>
</evidence>
<reference evidence="3" key="2">
    <citation type="submission" date="2025-08" db="UniProtKB">
        <authorList>
            <consortium name="RefSeq"/>
        </authorList>
    </citation>
    <scope>IDENTIFICATION</scope>
    <source>
        <tissue evidence="3">Leaf</tissue>
    </source>
</reference>
<accession>A0A1U7XP08</accession>
<protein>
    <submittedName>
        <fullName evidence="3">Uncharacterized protein LOC104239649 isoform X1</fullName>
    </submittedName>
</protein>
<feature type="region of interest" description="Disordered" evidence="1">
    <location>
        <begin position="58"/>
        <end position="162"/>
    </location>
</feature>
<sequence length="162" mass="18567">MRRMLMISVGCKWKEWKHEAKMIGYEPYNNDIERLAKCPDKVEEDQWRALVHYWSSNEAKENSERNKESRRKLSMPHTSGRKSHSQSIDDVSDNSMDDHQQSLSPVSLFHTKMSNQSNISSQVNIIKKTGVSEVGTKKKKRIQVLDSSSSTGASVQSSEIPR</sequence>
<dbReference type="PANTHER" id="PTHR33144:SF47">
    <property type="entry name" value="LEUCINE-RICH REPEAT RESISTANCE PROTEIN"/>
    <property type="match status" value="1"/>
</dbReference>
<dbReference type="RefSeq" id="XP_009792633.1">
    <property type="nucleotide sequence ID" value="XM_009794331.1"/>
</dbReference>
<reference evidence="2" key="1">
    <citation type="journal article" date="2013" name="Genome Biol.">
        <title>Reference genomes and transcriptomes of Nicotiana sylvestris and Nicotiana tomentosiformis.</title>
        <authorList>
            <person name="Sierro N."/>
            <person name="Battey J.N."/>
            <person name="Ouadi S."/>
            <person name="Bovet L."/>
            <person name="Goepfert S."/>
            <person name="Bakaher N."/>
            <person name="Peitsch M.C."/>
            <person name="Ivanov N.V."/>
        </authorList>
    </citation>
    <scope>NUCLEOTIDE SEQUENCE [LARGE SCALE GENOMIC DNA]</scope>
</reference>
<proteinExistence type="predicted"/>